<reference evidence="2 3" key="1">
    <citation type="submission" date="2014-10" db="EMBL/GenBank/DDBJ databases">
        <title>Draft genome of the hookworm Ancylostoma caninum.</title>
        <authorList>
            <person name="Mitreva M."/>
        </authorList>
    </citation>
    <scope>NUCLEOTIDE SEQUENCE [LARGE SCALE GENOMIC DNA]</scope>
    <source>
        <strain evidence="2 3">Baltimore</strain>
    </source>
</reference>
<dbReference type="AlphaFoldDB" id="A0A368F687"/>
<name>A0A368F687_ANCCA</name>
<evidence type="ECO:0000256" key="1">
    <source>
        <dbReference type="SAM" id="MobiDB-lite"/>
    </source>
</evidence>
<feature type="region of interest" description="Disordered" evidence="1">
    <location>
        <begin position="1"/>
        <end position="159"/>
    </location>
</feature>
<feature type="compositionally biased region" description="Polar residues" evidence="1">
    <location>
        <begin position="83"/>
        <end position="109"/>
    </location>
</feature>
<protein>
    <submittedName>
        <fullName evidence="2">Uncharacterized protein</fullName>
    </submittedName>
</protein>
<feature type="compositionally biased region" description="Polar residues" evidence="1">
    <location>
        <begin position="56"/>
        <end position="66"/>
    </location>
</feature>
<evidence type="ECO:0000313" key="3">
    <source>
        <dbReference type="Proteomes" id="UP000252519"/>
    </source>
</evidence>
<evidence type="ECO:0000313" key="2">
    <source>
        <dbReference type="EMBL" id="RCN27654.1"/>
    </source>
</evidence>
<comment type="caution">
    <text evidence="2">The sequence shown here is derived from an EMBL/GenBank/DDBJ whole genome shotgun (WGS) entry which is preliminary data.</text>
</comment>
<organism evidence="2 3">
    <name type="scientific">Ancylostoma caninum</name>
    <name type="common">Dog hookworm</name>
    <dbReference type="NCBI Taxonomy" id="29170"/>
    <lineage>
        <taxon>Eukaryota</taxon>
        <taxon>Metazoa</taxon>
        <taxon>Ecdysozoa</taxon>
        <taxon>Nematoda</taxon>
        <taxon>Chromadorea</taxon>
        <taxon>Rhabditida</taxon>
        <taxon>Rhabditina</taxon>
        <taxon>Rhabditomorpha</taxon>
        <taxon>Strongyloidea</taxon>
        <taxon>Ancylostomatidae</taxon>
        <taxon>Ancylostomatinae</taxon>
        <taxon>Ancylostoma</taxon>
    </lineage>
</organism>
<sequence length="308" mass="31472">MTQPQERTTGATTDTTLTHAAGEVGNTRSTFPLPEHSTELLGTSGVTREPALPHVTATTEGSSTLPSDGGAGRTDETMGGGSTVSSPLSEQLYTSAGISTVDSGTEQPKSTTATESETTRTSATRTSDLSTTTFVEGRPVTATSSKEGTHAGSATTSQQEILTQSTVIRVTASTISPEASTDSTGHLTIGETVTHRPDGSSLTGSISEATTMSHLAATQTTTPTSTASDAFTAGTVVGSTVTATSKLFTITSSRNVTTETNTTTTLTTNGVTSDDKSATSSTTEGTSSSFSTNSCHLHQIFSFCLFTH</sequence>
<gene>
    <name evidence="2" type="ORF">ANCCAN_26610</name>
</gene>
<dbReference type="EMBL" id="JOJR01003732">
    <property type="protein sequence ID" value="RCN27654.1"/>
    <property type="molecule type" value="Genomic_DNA"/>
</dbReference>
<feature type="compositionally biased region" description="Low complexity" evidence="1">
    <location>
        <begin position="8"/>
        <end position="21"/>
    </location>
</feature>
<keyword evidence="3" id="KW-1185">Reference proteome</keyword>
<proteinExistence type="predicted"/>
<dbReference type="Proteomes" id="UP000252519">
    <property type="component" value="Unassembled WGS sequence"/>
</dbReference>
<accession>A0A368F687</accession>
<feature type="compositionally biased region" description="Low complexity" evidence="1">
    <location>
        <begin position="110"/>
        <end position="133"/>
    </location>
</feature>
<feature type="region of interest" description="Disordered" evidence="1">
    <location>
        <begin position="258"/>
        <end position="291"/>
    </location>
</feature>
<feature type="compositionally biased region" description="Polar residues" evidence="1">
    <location>
        <begin position="141"/>
        <end position="159"/>
    </location>
</feature>